<dbReference type="CDD" id="cd19481">
    <property type="entry name" value="RecA-like_protease"/>
    <property type="match status" value="1"/>
</dbReference>
<evidence type="ECO:0000259" key="5">
    <source>
        <dbReference type="SMART" id="SM00382"/>
    </source>
</evidence>
<evidence type="ECO:0000256" key="4">
    <source>
        <dbReference type="RuleBase" id="RU003651"/>
    </source>
</evidence>
<accession>A0ABY0A148</accession>
<proteinExistence type="inferred from homology"/>
<dbReference type="InterPro" id="IPR003960">
    <property type="entry name" value="ATPase_AAA_CS"/>
</dbReference>
<evidence type="ECO:0000313" key="7">
    <source>
        <dbReference type="Proteomes" id="UP000271137"/>
    </source>
</evidence>
<dbReference type="InterPro" id="IPR027417">
    <property type="entry name" value="P-loop_NTPase"/>
</dbReference>
<comment type="similarity">
    <text evidence="1 4">Belongs to the AAA ATPase family.</text>
</comment>
<protein>
    <submittedName>
        <fullName evidence="6">ATP-binding protein</fullName>
    </submittedName>
</protein>
<dbReference type="Pfam" id="PF00004">
    <property type="entry name" value="AAA"/>
    <property type="match status" value="1"/>
</dbReference>
<dbReference type="InterPro" id="IPR003959">
    <property type="entry name" value="ATPase_AAA_core"/>
</dbReference>
<reference evidence="6 7" key="1">
    <citation type="submission" date="2018-12" db="EMBL/GenBank/DDBJ databases">
        <title>The genome sequences of strain 502.</title>
        <authorList>
            <person name="Gao J."/>
            <person name="Sun J."/>
        </authorList>
    </citation>
    <scope>NUCLEOTIDE SEQUENCE [LARGE SCALE GENOMIC DNA]</scope>
    <source>
        <strain evidence="6 7">502</strain>
    </source>
</reference>
<evidence type="ECO:0000256" key="2">
    <source>
        <dbReference type="ARBA" id="ARBA00022741"/>
    </source>
</evidence>
<dbReference type="InterPro" id="IPR050221">
    <property type="entry name" value="26S_Proteasome_ATPase"/>
</dbReference>
<dbReference type="Proteomes" id="UP000271137">
    <property type="component" value="Unassembled WGS sequence"/>
</dbReference>
<dbReference type="InterPro" id="IPR003593">
    <property type="entry name" value="AAA+_ATPase"/>
</dbReference>
<organism evidence="6 7">
    <name type="scientific">Variovorax beijingensis</name>
    <dbReference type="NCBI Taxonomy" id="2496117"/>
    <lineage>
        <taxon>Bacteria</taxon>
        <taxon>Pseudomonadati</taxon>
        <taxon>Pseudomonadota</taxon>
        <taxon>Betaproteobacteria</taxon>
        <taxon>Burkholderiales</taxon>
        <taxon>Comamonadaceae</taxon>
        <taxon>Variovorax</taxon>
    </lineage>
</organism>
<comment type="caution">
    <text evidence="6">The sequence shown here is derived from an EMBL/GenBank/DDBJ whole genome shotgun (WGS) entry which is preliminary data.</text>
</comment>
<evidence type="ECO:0000313" key="6">
    <source>
        <dbReference type="EMBL" id="RSZ31632.1"/>
    </source>
</evidence>
<evidence type="ECO:0000256" key="3">
    <source>
        <dbReference type="ARBA" id="ARBA00022840"/>
    </source>
</evidence>
<evidence type="ECO:0000256" key="1">
    <source>
        <dbReference type="ARBA" id="ARBA00006914"/>
    </source>
</evidence>
<dbReference type="PANTHER" id="PTHR23073">
    <property type="entry name" value="26S PROTEASOME REGULATORY SUBUNIT"/>
    <property type="match status" value="1"/>
</dbReference>
<dbReference type="GO" id="GO:0005524">
    <property type="term" value="F:ATP binding"/>
    <property type="evidence" value="ECO:0007669"/>
    <property type="project" value="UniProtKB-KW"/>
</dbReference>
<dbReference type="Gene3D" id="3.40.50.300">
    <property type="entry name" value="P-loop containing nucleotide triphosphate hydrolases"/>
    <property type="match status" value="1"/>
</dbReference>
<dbReference type="EMBL" id="RXFQ01000015">
    <property type="protein sequence ID" value="RSZ31632.1"/>
    <property type="molecule type" value="Genomic_DNA"/>
</dbReference>
<keyword evidence="7" id="KW-1185">Reference proteome</keyword>
<keyword evidence="2 4" id="KW-0547">Nucleotide-binding</keyword>
<feature type="domain" description="AAA+ ATPase" evidence="5">
    <location>
        <begin position="116"/>
        <end position="248"/>
    </location>
</feature>
<dbReference type="RefSeq" id="WP_125966276.1">
    <property type="nucleotide sequence ID" value="NZ_RXFQ01000015.1"/>
</dbReference>
<dbReference type="PROSITE" id="PS00674">
    <property type="entry name" value="AAA"/>
    <property type="match status" value="1"/>
</dbReference>
<name>A0ABY0A148_9BURK</name>
<sequence length="340" mass="38549">MAQADLLVSLFRSASNGDQLGFRRTAQALIEEERSKGHRVLATRLVKSLEPTVVPMKPTAIPKQNGHATPRELFFDVTPERNLESLVLADRVREQLTEFVEEQHRAELLHSHNLRARSRVMLAGPPGNGKTTLAEALASELMYPLLVARYDTLVGSFLGETSSRLRQLIEFAKTQRCVLFFDEFETLGKERGDTHETGEIKRVVSSLLMQIDELPDYVVVVAASNHPELLDRAVWRRFQLRLELPLPTRQQLAQQIDAIGKRCEVNFGYTPETLAKHMLGHNFAEVEEFCLGIVRRAVLDHQDRNALAITKRKLEEWRTRLKPKTMKNETVANGNGARDA</sequence>
<dbReference type="SUPFAM" id="SSF52540">
    <property type="entry name" value="P-loop containing nucleoside triphosphate hydrolases"/>
    <property type="match status" value="1"/>
</dbReference>
<gene>
    <name evidence="6" type="ORF">EJO66_22955</name>
</gene>
<keyword evidence="3 4" id="KW-0067">ATP-binding</keyword>
<dbReference type="SMART" id="SM00382">
    <property type="entry name" value="AAA"/>
    <property type="match status" value="1"/>
</dbReference>